<dbReference type="OrthoDB" id="24966at2759"/>
<comment type="caution">
    <text evidence="9">The sequence shown here is derived from an EMBL/GenBank/DDBJ whole genome shotgun (WGS) entry which is preliminary data.</text>
</comment>
<dbReference type="InterPro" id="IPR019775">
    <property type="entry name" value="WD40_repeat_CS"/>
</dbReference>
<dbReference type="PROSITE" id="PS00678">
    <property type="entry name" value="WD_REPEATS_1"/>
    <property type="match status" value="1"/>
</dbReference>
<reference evidence="9" key="1">
    <citation type="journal article" date="2019" name="bioRxiv">
        <title>The Genome of the Zebra Mussel, Dreissena polymorpha: A Resource for Invasive Species Research.</title>
        <authorList>
            <person name="McCartney M.A."/>
            <person name="Auch B."/>
            <person name="Kono T."/>
            <person name="Mallez S."/>
            <person name="Zhang Y."/>
            <person name="Obille A."/>
            <person name="Becker A."/>
            <person name="Abrahante J.E."/>
            <person name="Garbe J."/>
            <person name="Badalamenti J.P."/>
            <person name="Herman A."/>
            <person name="Mangelson H."/>
            <person name="Liachko I."/>
            <person name="Sullivan S."/>
            <person name="Sone E.D."/>
            <person name="Koren S."/>
            <person name="Silverstein K.A.T."/>
            <person name="Beckman K.B."/>
            <person name="Gohl D.M."/>
        </authorList>
    </citation>
    <scope>NUCLEOTIDE SEQUENCE</scope>
    <source>
        <strain evidence="9">Duluth1</strain>
        <tissue evidence="9">Whole animal</tissue>
    </source>
</reference>
<dbReference type="AlphaFoldDB" id="A0A9D4HBJ0"/>
<evidence type="ECO:0000256" key="1">
    <source>
        <dbReference type="ARBA" id="ARBA00022490"/>
    </source>
</evidence>
<comment type="similarity">
    <text evidence="6">Belongs to the WD repeat STRAP family.</text>
</comment>
<dbReference type="GO" id="GO:0003723">
    <property type="term" value="F:RNA binding"/>
    <property type="evidence" value="ECO:0007669"/>
    <property type="project" value="TreeGrafter"/>
</dbReference>
<dbReference type="EMBL" id="JAIWYP010000004">
    <property type="protein sequence ID" value="KAH3831732.1"/>
    <property type="molecule type" value="Genomic_DNA"/>
</dbReference>
<comment type="function">
    <text evidence="7">Component of the eukaryotic translation initiation factor 3 (eIF-3) complex, which is involved in protein synthesis of a specialized repertoire of mRNAs and, together with other initiation factors, stimulates binding of mRNA and methionyl-tRNAi to the 40S ribosome. The eIF-3 complex specifically targets and initiates translation of a subset of mRNAs involved in cell proliferation.</text>
</comment>
<dbReference type="PROSITE" id="PS50082">
    <property type="entry name" value="WD_REPEATS_2"/>
    <property type="match status" value="4"/>
</dbReference>
<dbReference type="InterPro" id="IPR001680">
    <property type="entry name" value="WD40_rpt"/>
</dbReference>
<evidence type="ECO:0000256" key="4">
    <source>
        <dbReference type="ARBA" id="ARBA00022737"/>
    </source>
</evidence>
<evidence type="ECO:0000313" key="10">
    <source>
        <dbReference type="Proteomes" id="UP000828390"/>
    </source>
</evidence>
<keyword evidence="10" id="KW-1185">Reference proteome</keyword>
<feature type="repeat" description="WD" evidence="8">
    <location>
        <begin position="184"/>
        <end position="225"/>
    </location>
</feature>
<dbReference type="PANTHER" id="PTHR19877:SF1">
    <property type="entry name" value="EUKARYOTIC TRANSLATION INITIATION FACTOR 3 SUBUNIT I"/>
    <property type="match status" value="1"/>
</dbReference>
<name>A0A9D4HBJ0_DREPO</name>
<evidence type="ECO:0000256" key="7">
    <source>
        <dbReference type="HAMAP-Rule" id="MF_03008"/>
    </source>
</evidence>
<dbReference type="InterPro" id="IPR027525">
    <property type="entry name" value="eIF3i"/>
</dbReference>
<dbReference type="InterPro" id="IPR036322">
    <property type="entry name" value="WD40_repeat_dom_sf"/>
</dbReference>
<evidence type="ECO:0000256" key="5">
    <source>
        <dbReference type="ARBA" id="ARBA00022917"/>
    </source>
</evidence>
<keyword evidence="2 7" id="KW-0396">Initiation factor</keyword>
<keyword evidence="4" id="KW-0677">Repeat</keyword>
<keyword evidence="3 8" id="KW-0853">WD repeat</keyword>
<gene>
    <name evidence="9" type="ORF">DPMN_105001</name>
</gene>
<feature type="repeat" description="WD" evidence="8">
    <location>
        <begin position="6"/>
        <end position="47"/>
    </location>
</feature>
<comment type="subcellular location">
    <subcellularLocation>
        <location evidence="7">Cytoplasm</location>
    </subcellularLocation>
</comment>
<evidence type="ECO:0000256" key="2">
    <source>
        <dbReference type="ARBA" id="ARBA00022540"/>
    </source>
</evidence>
<dbReference type="Pfam" id="PF24805">
    <property type="entry name" value="EIF3I"/>
    <property type="match status" value="1"/>
</dbReference>
<protein>
    <recommendedName>
        <fullName evidence="7">Eukaryotic translation initiation factor 3 subunit I</fullName>
        <shortName evidence="7">eIF3i</shortName>
    </recommendedName>
</protein>
<accession>A0A9D4HBJ0</accession>
<dbReference type="GO" id="GO:0016282">
    <property type="term" value="C:eukaryotic 43S preinitiation complex"/>
    <property type="evidence" value="ECO:0007669"/>
    <property type="project" value="UniProtKB-UniRule"/>
</dbReference>
<reference evidence="9" key="2">
    <citation type="submission" date="2020-11" db="EMBL/GenBank/DDBJ databases">
        <authorList>
            <person name="McCartney M.A."/>
            <person name="Auch B."/>
            <person name="Kono T."/>
            <person name="Mallez S."/>
            <person name="Becker A."/>
            <person name="Gohl D.M."/>
            <person name="Silverstein K.A.T."/>
            <person name="Koren S."/>
            <person name="Bechman K.B."/>
            <person name="Herman A."/>
            <person name="Abrahante J.E."/>
            <person name="Garbe J."/>
        </authorList>
    </citation>
    <scope>NUCLEOTIDE SEQUENCE</scope>
    <source>
        <strain evidence="9">Duluth1</strain>
        <tissue evidence="9">Whole animal</tissue>
    </source>
</reference>
<comment type="subunit">
    <text evidence="7">Component of the eukaryotic translation initiation factor 3 (eIF-3) complex.</text>
</comment>
<dbReference type="PROSITE" id="PS50294">
    <property type="entry name" value="WD_REPEATS_REGION"/>
    <property type="match status" value="3"/>
</dbReference>
<dbReference type="SUPFAM" id="SSF50978">
    <property type="entry name" value="WD40 repeat-like"/>
    <property type="match status" value="1"/>
</dbReference>
<dbReference type="HAMAP" id="MF_03008">
    <property type="entry name" value="eIF3i"/>
    <property type="match status" value="1"/>
</dbReference>
<sequence>MKPILLHGHERSITQIKYNREGDLIFTASKDNQPNVWYSLNGERLGTFQGHNGAIWCIDVNWDTTRVLTGSADNTCKLWDCETGKNLNTLDVKNAVRSCGFSYSGNLLMYTTDKTMGHPCEIHIFDVSDPSQMKTGEPCIRIPINGPKITSAIWGPLEQYIVTGMEDGEICQYDVKTGEKIHNVTEHSKQINDLQLSLDGTMCISASKDTTAKLFDTSTLDHLKTYKTERPVNSAALSPLQEHVVLGGGQEAMEVTTSSTRIGKFDARFFNLVFEEEFGRVKGHFGPINSLAFHPDGKSYSSGGEDGYVRVHYFDNEYFDFRFEF</sequence>
<dbReference type="Proteomes" id="UP000828390">
    <property type="component" value="Unassembled WGS sequence"/>
</dbReference>
<keyword evidence="5 7" id="KW-0648">Protein biosynthesis</keyword>
<feature type="repeat" description="WD" evidence="8">
    <location>
        <begin position="48"/>
        <end position="89"/>
    </location>
</feature>
<evidence type="ECO:0000313" key="9">
    <source>
        <dbReference type="EMBL" id="KAH3831732.1"/>
    </source>
</evidence>
<dbReference type="InterPro" id="IPR015943">
    <property type="entry name" value="WD40/YVTN_repeat-like_dom_sf"/>
</dbReference>
<evidence type="ECO:0000256" key="3">
    <source>
        <dbReference type="ARBA" id="ARBA00022574"/>
    </source>
</evidence>
<proteinExistence type="inferred from homology"/>
<organism evidence="9 10">
    <name type="scientific">Dreissena polymorpha</name>
    <name type="common">Zebra mussel</name>
    <name type="synonym">Mytilus polymorpha</name>
    <dbReference type="NCBI Taxonomy" id="45954"/>
    <lineage>
        <taxon>Eukaryota</taxon>
        <taxon>Metazoa</taxon>
        <taxon>Spiralia</taxon>
        <taxon>Lophotrochozoa</taxon>
        <taxon>Mollusca</taxon>
        <taxon>Bivalvia</taxon>
        <taxon>Autobranchia</taxon>
        <taxon>Heteroconchia</taxon>
        <taxon>Euheterodonta</taxon>
        <taxon>Imparidentia</taxon>
        <taxon>Neoheterodontei</taxon>
        <taxon>Myida</taxon>
        <taxon>Dreissenoidea</taxon>
        <taxon>Dreissenidae</taxon>
        <taxon>Dreissena</taxon>
    </lineage>
</organism>
<feature type="repeat" description="WD" evidence="8">
    <location>
        <begin position="281"/>
        <end position="311"/>
    </location>
</feature>
<dbReference type="FunFam" id="2.130.10.10:FF:000127">
    <property type="entry name" value="Eukaryotic translation initiation factor 3 subunit I"/>
    <property type="match status" value="1"/>
</dbReference>
<dbReference type="PANTHER" id="PTHR19877">
    <property type="entry name" value="EUKARYOTIC TRANSLATION INITIATION FACTOR 3 SUBUNIT I"/>
    <property type="match status" value="1"/>
</dbReference>
<dbReference type="GO" id="GO:0003743">
    <property type="term" value="F:translation initiation factor activity"/>
    <property type="evidence" value="ECO:0007669"/>
    <property type="project" value="UniProtKB-UniRule"/>
</dbReference>
<dbReference type="SMART" id="SM00320">
    <property type="entry name" value="WD40"/>
    <property type="match status" value="6"/>
</dbReference>
<comment type="similarity">
    <text evidence="7">Belongs to the eIF-3 subunit I family.</text>
</comment>
<dbReference type="Gene3D" id="2.130.10.10">
    <property type="entry name" value="YVTN repeat-like/Quinoprotein amine dehydrogenase"/>
    <property type="match status" value="1"/>
</dbReference>
<dbReference type="CDD" id="cd00200">
    <property type="entry name" value="WD40"/>
    <property type="match status" value="1"/>
</dbReference>
<evidence type="ECO:0000256" key="8">
    <source>
        <dbReference type="PROSITE-ProRule" id="PRU00221"/>
    </source>
</evidence>
<dbReference type="GO" id="GO:0033290">
    <property type="term" value="C:eukaryotic 48S preinitiation complex"/>
    <property type="evidence" value="ECO:0007669"/>
    <property type="project" value="UniProtKB-UniRule"/>
</dbReference>
<evidence type="ECO:0000256" key="6">
    <source>
        <dbReference type="ARBA" id="ARBA00038394"/>
    </source>
</evidence>
<dbReference type="GO" id="GO:0001732">
    <property type="term" value="P:formation of cytoplasmic translation initiation complex"/>
    <property type="evidence" value="ECO:0007669"/>
    <property type="project" value="UniProtKB-UniRule"/>
</dbReference>
<dbReference type="GO" id="GO:0071541">
    <property type="term" value="C:eukaryotic translation initiation factor 3 complex, eIF3m"/>
    <property type="evidence" value="ECO:0007669"/>
    <property type="project" value="TreeGrafter"/>
</dbReference>
<keyword evidence="1 7" id="KW-0963">Cytoplasm</keyword>